<dbReference type="RefSeq" id="WP_144307593.1">
    <property type="nucleotide sequence ID" value="NZ_QMIF01000198.1"/>
</dbReference>
<keyword evidence="1" id="KW-0812">Transmembrane</keyword>
<evidence type="ECO:0000313" key="3">
    <source>
        <dbReference type="EMBL" id="TVM27134.1"/>
    </source>
</evidence>
<dbReference type="AlphaFoldDB" id="A0A6P1ZB76"/>
<name>A0A6P1ZB76_9BACT</name>
<proteinExistence type="predicted"/>
<feature type="transmembrane region" description="Helical" evidence="1">
    <location>
        <begin position="143"/>
        <end position="162"/>
    </location>
</feature>
<gene>
    <name evidence="3" type="ORF">DQK91_22755</name>
</gene>
<reference evidence="3 4" key="1">
    <citation type="submission" date="2018-06" db="EMBL/GenBank/DDBJ databases">
        <title>Complete genome of Desulfovibrio marinus P48SEP.</title>
        <authorList>
            <person name="Crispim J.S."/>
            <person name="Vidigal P.M.P."/>
            <person name="Silva L.C.F."/>
            <person name="Araujo L.C."/>
            <person name="Laguardia C.N."/>
            <person name="Dias R.S."/>
            <person name="Sousa M.P."/>
            <person name="Paula S.O."/>
            <person name="Silva C."/>
        </authorList>
    </citation>
    <scope>NUCLEOTIDE SEQUENCE [LARGE SCALE GENOMIC DNA]</scope>
    <source>
        <strain evidence="3 4">P48SEP</strain>
    </source>
</reference>
<feature type="domain" description="Uncharacterized protein TP-0789" evidence="2">
    <location>
        <begin position="2"/>
        <end position="111"/>
    </location>
</feature>
<organism evidence="3 4">
    <name type="scientific">Oceanidesulfovibrio marinus</name>
    <dbReference type="NCBI Taxonomy" id="370038"/>
    <lineage>
        <taxon>Bacteria</taxon>
        <taxon>Pseudomonadati</taxon>
        <taxon>Thermodesulfobacteriota</taxon>
        <taxon>Desulfovibrionia</taxon>
        <taxon>Desulfovibrionales</taxon>
        <taxon>Desulfovibrionaceae</taxon>
        <taxon>Oceanidesulfovibrio</taxon>
    </lineage>
</organism>
<feature type="non-terminal residue" evidence="3">
    <location>
        <position position="1"/>
    </location>
</feature>
<dbReference type="Proteomes" id="UP000434052">
    <property type="component" value="Unassembled WGS sequence"/>
</dbReference>
<comment type="caution">
    <text evidence="3">The sequence shown here is derived from an EMBL/GenBank/DDBJ whole genome shotgun (WGS) entry which is preliminary data.</text>
</comment>
<dbReference type="OrthoDB" id="357718at2"/>
<dbReference type="Gene3D" id="2.50.20.10">
    <property type="entry name" value="Lipoprotein localisation LolA/LolB/LppX"/>
    <property type="match status" value="1"/>
</dbReference>
<keyword evidence="1" id="KW-0472">Membrane</keyword>
<feature type="non-terminal residue" evidence="3">
    <location>
        <position position="184"/>
    </location>
</feature>
<evidence type="ECO:0000313" key="4">
    <source>
        <dbReference type="Proteomes" id="UP000434052"/>
    </source>
</evidence>
<dbReference type="EMBL" id="QMIF01000198">
    <property type="protein sequence ID" value="TVM27134.1"/>
    <property type="molecule type" value="Genomic_DNA"/>
</dbReference>
<accession>A0A6P1ZB76</accession>
<keyword evidence="1" id="KW-1133">Transmembrane helix</keyword>
<dbReference type="Pfam" id="PF17131">
    <property type="entry name" value="LolA_like"/>
    <property type="match status" value="1"/>
</dbReference>
<dbReference type="InterPro" id="IPR033399">
    <property type="entry name" value="TP_0789-like"/>
</dbReference>
<protein>
    <recommendedName>
        <fullName evidence="2">Uncharacterized protein TP-0789 domain-containing protein</fullName>
    </recommendedName>
</protein>
<evidence type="ECO:0000256" key="1">
    <source>
        <dbReference type="SAM" id="Phobius"/>
    </source>
</evidence>
<sequence length="184" mass="21012">NDLAKFDTILTDYTHKIIDQEQHEGKTVYVIESIPKPHSPVVWGKQVLKVRADDIYMQSVKILDMLNISERGCKLCATGWYVHTTDVTSEYTLLDYKELPIGVDLSCDLFSVQARKRPLREHPMSIDSRMGWRTIWRNPRRSVLTLAAIAVAVALLVFMLSLQMGTYHAMIENAVTIRTGHIQV</sequence>
<evidence type="ECO:0000259" key="2">
    <source>
        <dbReference type="Pfam" id="PF17131"/>
    </source>
</evidence>